<evidence type="ECO:0000313" key="2">
    <source>
        <dbReference type="EMBL" id="KAK4122870.1"/>
    </source>
</evidence>
<dbReference type="RefSeq" id="XP_062646641.1">
    <property type="nucleotide sequence ID" value="XM_062793157.1"/>
</dbReference>
<evidence type="ECO:0000256" key="1">
    <source>
        <dbReference type="SAM" id="MobiDB-lite"/>
    </source>
</evidence>
<dbReference type="AlphaFoldDB" id="A0AAN6Z275"/>
<feature type="region of interest" description="Disordered" evidence="1">
    <location>
        <begin position="312"/>
        <end position="336"/>
    </location>
</feature>
<gene>
    <name evidence="2" type="ORF">N657DRAFT_646627</name>
</gene>
<keyword evidence="3" id="KW-1185">Reference proteome</keyword>
<reference evidence="2" key="2">
    <citation type="submission" date="2023-05" db="EMBL/GenBank/DDBJ databases">
        <authorList>
            <consortium name="Lawrence Berkeley National Laboratory"/>
            <person name="Steindorff A."/>
            <person name="Hensen N."/>
            <person name="Bonometti L."/>
            <person name="Westerberg I."/>
            <person name="Brannstrom I.O."/>
            <person name="Guillou S."/>
            <person name="Cros-Aarteil S."/>
            <person name="Calhoun S."/>
            <person name="Haridas S."/>
            <person name="Kuo A."/>
            <person name="Mondo S."/>
            <person name="Pangilinan J."/>
            <person name="Riley R."/>
            <person name="Labutti K."/>
            <person name="Andreopoulos B."/>
            <person name="Lipzen A."/>
            <person name="Chen C."/>
            <person name="Yanf M."/>
            <person name="Daum C."/>
            <person name="Ng V."/>
            <person name="Clum A."/>
            <person name="Ohm R."/>
            <person name="Martin F."/>
            <person name="Silar P."/>
            <person name="Natvig D."/>
            <person name="Lalanne C."/>
            <person name="Gautier V."/>
            <person name="Ament-Velasquez S.L."/>
            <person name="Kruys A."/>
            <person name="Hutchinson M.I."/>
            <person name="Powell A.J."/>
            <person name="Barry K."/>
            <person name="Miller A.N."/>
            <person name="Grigoriev I.V."/>
            <person name="Debuchy R."/>
            <person name="Gladieux P."/>
            <person name="Thoren M.H."/>
            <person name="Johannesson H."/>
        </authorList>
    </citation>
    <scope>NUCLEOTIDE SEQUENCE</scope>
    <source>
        <strain evidence="2">CBS 731.68</strain>
    </source>
</reference>
<dbReference type="Pfam" id="PF12311">
    <property type="entry name" value="DUF3632"/>
    <property type="match status" value="1"/>
</dbReference>
<dbReference type="PANTHER" id="PTHR38797:SF7">
    <property type="entry name" value="TRANSCRIPTION FACTOR DOMAIN-CONTAINING PROTEIN"/>
    <property type="match status" value="1"/>
</dbReference>
<proteinExistence type="predicted"/>
<name>A0AAN6Z275_9PEZI</name>
<sequence>MLVSISSCLASAPLPGPDAALLDIDMHGLWHTFWHGAINTAPDSPKLDWLALHIIQAREQGVVLIQGFKPDDASGERDRDRNNEPQAAVTFDGSLIWTDLPFLVPDMTAHWINESAAMSSAQRLSGAQFLAQLAAAGAAADDALCGIALEVLREALETRRSLGPLIATDQDSARQLRRLSVADLLPAANAWLFTAGRKLVQLSDAEREDRFPVEVGRLGELIVSSDAAPSGRITGEAPRHGGFSPQRWTWWLHRLDEINSLAAGDVRKDEMGHGSEGLGSLVRGMMNNMLLVAEQTNGPVREAVQRSNRLVSHRSPMQLLGPDRPAVSGTGSDGSS</sequence>
<organism evidence="2 3">
    <name type="scientific">Parathielavia appendiculata</name>
    <dbReference type="NCBI Taxonomy" id="2587402"/>
    <lineage>
        <taxon>Eukaryota</taxon>
        <taxon>Fungi</taxon>
        <taxon>Dikarya</taxon>
        <taxon>Ascomycota</taxon>
        <taxon>Pezizomycotina</taxon>
        <taxon>Sordariomycetes</taxon>
        <taxon>Sordariomycetidae</taxon>
        <taxon>Sordariales</taxon>
        <taxon>Chaetomiaceae</taxon>
        <taxon>Parathielavia</taxon>
    </lineage>
</organism>
<accession>A0AAN6Z275</accession>
<dbReference type="PANTHER" id="PTHR38797">
    <property type="entry name" value="NUCLEAR PORE COMPLEX PROTEIN NUP85-RELATED"/>
    <property type="match status" value="1"/>
</dbReference>
<protein>
    <submittedName>
        <fullName evidence="2">Uncharacterized protein</fullName>
    </submittedName>
</protein>
<dbReference type="InterPro" id="IPR022085">
    <property type="entry name" value="OpdG"/>
</dbReference>
<evidence type="ECO:0000313" key="3">
    <source>
        <dbReference type="Proteomes" id="UP001302602"/>
    </source>
</evidence>
<dbReference type="Proteomes" id="UP001302602">
    <property type="component" value="Unassembled WGS sequence"/>
</dbReference>
<dbReference type="GeneID" id="87829926"/>
<dbReference type="EMBL" id="MU853230">
    <property type="protein sequence ID" value="KAK4122870.1"/>
    <property type="molecule type" value="Genomic_DNA"/>
</dbReference>
<reference evidence="2" key="1">
    <citation type="journal article" date="2023" name="Mol. Phylogenet. Evol.">
        <title>Genome-scale phylogeny and comparative genomics of the fungal order Sordariales.</title>
        <authorList>
            <person name="Hensen N."/>
            <person name="Bonometti L."/>
            <person name="Westerberg I."/>
            <person name="Brannstrom I.O."/>
            <person name="Guillou S."/>
            <person name="Cros-Aarteil S."/>
            <person name="Calhoun S."/>
            <person name="Haridas S."/>
            <person name="Kuo A."/>
            <person name="Mondo S."/>
            <person name="Pangilinan J."/>
            <person name="Riley R."/>
            <person name="LaButti K."/>
            <person name="Andreopoulos B."/>
            <person name="Lipzen A."/>
            <person name="Chen C."/>
            <person name="Yan M."/>
            <person name="Daum C."/>
            <person name="Ng V."/>
            <person name="Clum A."/>
            <person name="Steindorff A."/>
            <person name="Ohm R.A."/>
            <person name="Martin F."/>
            <person name="Silar P."/>
            <person name="Natvig D.O."/>
            <person name="Lalanne C."/>
            <person name="Gautier V."/>
            <person name="Ament-Velasquez S.L."/>
            <person name="Kruys A."/>
            <person name="Hutchinson M.I."/>
            <person name="Powell A.J."/>
            <person name="Barry K."/>
            <person name="Miller A.N."/>
            <person name="Grigoriev I.V."/>
            <person name="Debuchy R."/>
            <person name="Gladieux P."/>
            <person name="Hiltunen Thoren M."/>
            <person name="Johannesson H."/>
        </authorList>
    </citation>
    <scope>NUCLEOTIDE SEQUENCE</scope>
    <source>
        <strain evidence="2">CBS 731.68</strain>
    </source>
</reference>
<comment type="caution">
    <text evidence="2">The sequence shown here is derived from an EMBL/GenBank/DDBJ whole genome shotgun (WGS) entry which is preliminary data.</text>
</comment>
<dbReference type="InterPro" id="IPR053204">
    <property type="entry name" value="Oxopyrrolidines_Biosynth-assoc"/>
</dbReference>